<dbReference type="PANTHER" id="PTHR38846">
    <property type="entry name" value="C3H1-TYPE DOMAIN-CONTAINING PROTEIN"/>
    <property type="match status" value="1"/>
</dbReference>
<evidence type="ECO:0000313" key="3">
    <source>
        <dbReference type="Proteomes" id="UP000006911"/>
    </source>
</evidence>
<keyword evidence="3" id="KW-1185">Reference proteome</keyword>
<dbReference type="EMBL" id="FN430120">
    <property type="protein sequence ID" value="CAZ82320.1"/>
    <property type="molecule type" value="Genomic_DNA"/>
</dbReference>
<dbReference type="PANTHER" id="PTHR38846:SF1">
    <property type="entry name" value="C3H1-TYPE DOMAIN-CONTAINING PROTEIN"/>
    <property type="match status" value="1"/>
</dbReference>
<evidence type="ECO:0000313" key="2">
    <source>
        <dbReference type="EMBL" id="CAZ82320.1"/>
    </source>
</evidence>
<gene>
    <name evidence="2" type="ORF">GSTUM_00006000001</name>
</gene>
<dbReference type="GeneID" id="9187939"/>
<dbReference type="InParanoid" id="D5GCS7"/>
<dbReference type="HOGENOM" id="CLU_689273_0_0_1"/>
<name>D5GCS7_TUBMM</name>
<dbReference type="RefSeq" id="XP_002838129.1">
    <property type="nucleotide sequence ID" value="XM_002838083.1"/>
</dbReference>
<reference evidence="2 3" key="1">
    <citation type="journal article" date="2010" name="Nature">
        <title>Perigord black truffle genome uncovers evolutionary origins and mechanisms of symbiosis.</title>
        <authorList>
            <person name="Martin F."/>
            <person name="Kohler A."/>
            <person name="Murat C."/>
            <person name="Balestrini R."/>
            <person name="Coutinho P.M."/>
            <person name="Jaillon O."/>
            <person name="Montanini B."/>
            <person name="Morin E."/>
            <person name="Noel B."/>
            <person name="Percudani R."/>
            <person name="Porcel B."/>
            <person name="Rubini A."/>
            <person name="Amicucci A."/>
            <person name="Amselem J."/>
            <person name="Anthouard V."/>
            <person name="Arcioni S."/>
            <person name="Artiguenave F."/>
            <person name="Aury J.M."/>
            <person name="Ballario P."/>
            <person name="Bolchi A."/>
            <person name="Brenna A."/>
            <person name="Brun A."/>
            <person name="Buee M."/>
            <person name="Cantarel B."/>
            <person name="Chevalier G."/>
            <person name="Couloux A."/>
            <person name="Da Silva C."/>
            <person name="Denoeud F."/>
            <person name="Duplessis S."/>
            <person name="Ghignone S."/>
            <person name="Hilselberger B."/>
            <person name="Iotti M."/>
            <person name="Marcais B."/>
            <person name="Mello A."/>
            <person name="Miranda M."/>
            <person name="Pacioni G."/>
            <person name="Quesneville H."/>
            <person name="Riccioni C."/>
            <person name="Ruotolo R."/>
            <person name="Splivallo R."/>
            <person name="Stocchi V."/>
            <person name="Tisserant E."/>
            <person name="Viscomi A.R."/>
            <person name="Zambonelli A."/>
            <person name="Zampieri E."/>
            <person name="Henrissat B."/>
            <person name="Lebrun M.H."/>
            <person name="Paolocci F."/>
            <person name="Bonfante P."/>
            <person name="Ottonello S."/>
            <person name="Wincker P."/>
        </authorList>
    </citation>
    <scope>NUCLEOTIDE SEQUENCE [LARGE SCALE GENOMIC DNA]</scope>
    <source>
        <strain evidence="2 3">Mel28</strain>
    </source>
</reference>
<proteinExistence type="predicted"/>
<protein>
    <submittedName>
        <fullName evidence="2">(Perigord truffle) hypothetical protein</fullName>
    </submittedName>
</protein>
<dbReference type="Proteomes" id="UP000006911">
    <property type="component" value="Unassembled WGS sequence"/>
</dbReference>
<dbReference type="AlphaFoldDB" id="D5GCS7"/>
<dbReference type="KEGG" id="tml:GSTUM_00006000001"/>
<feature type="compositionally biased region" description="Acidic residues" evidence="1">
    <location>
        <begin position="128"/>
        <end position="152"/>
    </location>
</feature>
<feature type="region of interest" description="Disordered" evidence="1">
    <location>
        <begin position="118"/>
        <end position="161"/>
    </location>
</feature>
<evidence type="ECO:0000256" key="1">
    <source>
        <dbReference type="SAM" id="MobiDB-lite"/>
    </source>
</evidence>
<sequence>MTTQLSTAAIAIFFKSYNSPYYTYDPTLAVDDEFLRLQHEQQWGPEEVQEHRRLLYRAVQLAHFFWKHEWGGYAFREDAEYDHEFWRLCEKKRWDEGRISRAVDEFLKLSGGSVESLTAAGHTMPEETAPEEEAEAIPEQEPETTFTEQEDAETVHPEDPEAPGVQSAIAVFFVGHSCPGYTYAGRSPRTEFRNLIGARRRAWRAHDPDGTFNQDFQETEEFRTLDRDYHEAVEERFDGLLGMRGIVAGGYAMRPWESILELFRLGDIPISKNKASKLIKRIYVNIYDFLEFLEESNDSSTAEWHITGDEEYERACLLRHRSRGELAQYSRNNGKVYPLKMAKEDGTLALFLQPLWERAVLGWALQFGEGLDCQKGERVRGQRMLGTQEQDSHHTYQDSE</sequence>
<accession>D5GCS7</accession>
<organism evidence="2 3">
    <name type="scientific">Tuber melanosporum (strain Mel28)</name>
    <name type="common">Perigord black truffle</name>
    <dbReference type="NCBI Taxonomy" id="656061"/>
    <lineage>
        <taxon>Eukaryota</taxon>
        <taxon>Fungi</taxon>
        <taxon>Dikarya</taxon>
        <taxon>Ascomycota</taxon>
        <taxon>Pezizomycotina</taxon>
        <taxon>Pezizomycetes</taxon>
        <taxon>Pezizales</taxon>
        <taxon>Tuberaceae</taxon>
        <taxon>Tuber</taxon>
    </lineage>
</organism>